<name>A0A923MKJ5_9FIRM</name>
<accession>A0A923MKJ5</accession>
<evidence type="ECO:0000313" key="2">
    <source>
        <dbReference type="Proteomes" id="UP000620327"/>
    </source>
</evidence>
<gene>
    <name evidence="1" type="ORF">H8Z83_13965</name>
</gene>
<comment type="caution">
    <text evidence="1">The sequence shown here is derived from an EMBL/GenBank/DDBJ whole genome shotgun (WGS) entry which is preliminary data.</text>
</comment>
<dbReference type="AlphaFoldDB" id="A0A923MKJ5"/>
<dbReference type="RefSeq" id="WP_187015597.1">
    <property type="nucleotide sequence ID" value="NZ_JACOQI010000016.1"/>
</dbReference>
<evidence type="ECO:0000313" key="1">
    <source>
        <dbReference type="EMBL" id="MBC5771403.1"/>
    </source>
</evidence>
<organism evidence="1 2">
    <name type="scientific">Dysosmobacter segnis</name>
    <dbReference type="NCBI Taxonomy" id="2763042"/>
    <lineage>
        <taxon>Bacteria</taxon>
        <taxon>Bacillati</taxon>
        <taxon>Bacillota</taxon>
        <taxon>Clostridia</taxon>
        <taxon>Eubacteriales</taxon>
        <taxon>Oscillospiraceae</taxon>
        <taxon>Dysosmobacter</taxon>
    </lineage>
</organism>
<protein>
    <submittedName>
        <fullName evidence="1">Uncharacterized protein</fullName>
    </submittedName>
</protein>
<dbReference type="Gene3D" id="1.10.10.60">
    <property type="entry name" value="Homeodomain-like"/>
    <property type="match status" value="1"/>
</dbReference>
<proteinExistence type="predicted"/>
<dbReference type="EMBL" id="JACOQI010000016">
    <property type="protein sequence ID" value="MBC5771403.1"/>
    <property type="molecule type" value="Genomic_DNA"/>
</dbReference>
<sequence>MTELEKIERAKMYMDKLANGINPIDDTMAPDDDLINNVRLSRCFFFVSDVLRQVIENGGTKSAVNKKLKKLPLEIPMEKRSQFAYTEVPIPASEIAKRINALSDNDAMQKLTYSGILTWLTEIGMMEWALAPDGKHTKRPTKIGEENGISVEERTSSNGPYQVVVYNNTAQHFIIDNLDAILTAENMQTQMQGVPWTKDHDDCLIDLYKKSVPVSEIAITLKRSASAVRGRLKKLGFDA</sequence>
<dbReference type="Proteomes" id="UP000620327">
    <property type="component" value="Unassembled WGS sequence"/>
</dbReference>
<keyword evidence="2" id="KW-1185">Reference proteome</keyword>
<reference evidence="1" key="1">
    <citation type="submission" date="2020-08" db="EMBL/GenBank/DDBJ databases">
        <title>Genome public.</title>
        <authorList>
            <person name="Liu C."/>
            <person name="Sun Q."/>
        </authorList>
    </citation>
    <scope>NUCLEOTIDE SEQUENCE</scope>
    <source>
        <strain evidence="1">BX15</strain>
    </source>
</reference>